<keyword evidence="1" id="KW-0812">Transmembrane</keyword>
<protein>
    <recommendedName>
        <fullName evidence="4">G domain-containing protein</fullName>
    </recommendedName>
</protein>
<evidence type="ECO:0008006" key="4">
    <source>
        <dbReference type="Google" id="ProtNLM"/>
    </source>
</evidence>
<accession>A0A8H5GPU7</accession>
<name>A0A8H5GPU7_9AGAR</name>
<keyword evidence="1" id="KW-1133">Transmembrane helix</keyword>
<feature type="transmembrane region" description="Helical" evidence="1">
    <location>
        <begin position="359"/>
        <end position="381"/>
    </location>
</feature>
<evidence type="ECO:0000313" key="2">
    <source>
        <dbReference type="EMBL" id="KAF5368786.1"/>
    </source>
</evidence>
<proteinExistence type="predicted"/>
<evidence type="ECO:0000256" key="1">
    <source>
        <dbReference type="SAM" id="Phobius"/>
    </source>
</evidence>
<dbReference type="OrthoDB" id="391988at2759"/>
<sequence>MIFMTPVSSLPPSAQENAPLRPTTADILYACPRFRILVIGRTGVGKSALINEAFGVSEGSVEHDKRGKADIDKEILSRANDRFVLHDSLGFEPGEGANLDTVLAFIKGRNRMREVKDKLHAIWLCFEIPVAGSRVVEKGTELLLKEKMEGRLGDIPIIAVFTKYDKLVAKVRIPDLQAKGPGSASTNKPSAEHVAKTADAVLQELCIAPFQECLNNIQPALSHASVNNTQKVLHVIVSTKPKYRSTLDNLIQLTQNLVIDYFNEAGIVVGIAQRLNRDVKTTTSIKVGKGKYWMSLGTTLDFPGKTFEECLRVLHDDIVNVWSFMDDYQYLYCQEFRKIIYKFVDIRPKPEGDSYANGAFPAAPIVLPIAAAMVLAAWLHDVYTASREALQRLMLYIIQLTLIMQIIFWLCDMQESGHQKPLTRRIIKPACEIYDETPQSNQLRLEIEKYARGANLLNRKTTFERTEQLINKFRISPEAEEEQKAPVEKDNFFLADGEGW</sequence>
<keyword evidence="3" id="KW-1185">Reference proteome</keyword>
<dbReference type="Proteomes" id="UP000565441">
    <property type="component" value="Unassembled WGS sequence"/>
</dbReference>
<reference evidence="2 3" key="1">
    <citation type="journal article" date="2020" name="ISME J.">
        <title>Uncovering the hidden diversity of litter-decomposition mechanisms in mushroom-forming fungi.</title>
        <authorList>
            <person name="Floudas D."/>
            <person name="Bentzer J."/>
            <person name="Ahren D."/>
            <person name="Johansson T."/>
            <person name="Persson P."/>
            <person name="Tunlid A."/>
        </authorList>
    </citation>
    <scope>NUCLEOTIDE SEQUENCE [LARGE SCALE GENOMIC DNA]</scope>
    <source>
        <strain evidence="2 3">CBS 661.87</strain>
    </source>
</reference>
<keyword evidence="1" id="KW-0472">Membrane</keyword>
<feature type="transmembrane region" description="Helical" evidence="1">
    <location>
        <begin position="393"/>
        <end position="410"/>
    </location>
</feature>
<dbReference type="AlphaFoldDB" id="A0A8H5GPU7"/>
<evidence type="ECO:0000313" key="3">
    <source>
        <dbReference type="Proteomes" id="UP000565441"/>
    </source>
</evidence>
<gene>
    <name evidence="2" type="ORF">D9615_010399</name>
</gene>
<dbReference type="InterPro" id="IPR027417">
    <property type="entry name" value="P-loop_NTPase"/>
</dbReference>
<comment type="caution">
    <text evidence="2">The sequence shown here is derived from an EMBL/GenBank/DDBJ whole genome shotgun (WGS) entry which is preliminary data.</text>
</comment>
<organism evidence="2 3">
    <name type="scientific">Tricholomella constricta</name>
    <dbReference type="NCBI Taxonomy" id="117010"/>
    <lineage>
        <taxon>Eukaryota</taxon>
        <taxon>Fungi</taxon>
        <taxon>Dikarya</taxon>
        <taxon>Basidiomycota</taxon>
        <taxon>Agaricomycotina</taxon>
        <taxon>Agaricomycetes</taxon>
        <taxon>Agaricomycetidae</taxon>
        <taxon>Agaricales</taxon>
        <taxon>Tricholomatineae</taxon>
        <taxon>Lyophyllaceae</taxon>
        <taxon>Tricholomella</taxon>
    </lineage>
</organism>
<dbReference type="SUPFAM" id="SSF52540">
    <property type="entry name" value="P-loop containing nucleoside triphosphate hydrolases"/>
    <property type="match status" value="1"/>
</dbReference>
<dbReference type="EMBL" id="JAACJP010000058">
    <property type="protein sequence ID" value="KAF5368786.1"/>
    <property type="molecule type" value="Genomic_DNA"/>
</dbReference>
<dbReference type="Gene3D" id="3.40.50.300">
    <property type="entry name" value="P-loop containing nucleotide triphosphate hydrolases"/>
    <property type="match status" value="1"/>
</dbReference>